<dbReference type="RefSeq" id="WP_257894157.1">
    <property type="nucleotide sequence ID" value="NZ_JAIMBW010000001.1"/>
</dbReference>
<keyword evidence="3" id="KW-1185">Reference proteome</keyword>
<dbReference type="EMBL" id="JAIMBW010000001">
    <property type="protein sequence ID" value="MBY4894609.1"/>
    <property type="molecule type" value="Genomic_DNA"/>
</dbReference>
<accession>A0A975TTA6</accession>
<evidence type="ECO:0000313" key="2">
    <source>
        <dbReference type="EMBL" id="QXL87254.1"/>
    </source>
</evidence>
<keyword evidence="1" id="KW-1133">Transmembrane helix</keyword>
<proteinExistence type="predicted"/>
<evidence type="ECO:0000313" key="3">
    <source>
        <dbReference type="Proteomes" id="UP000693972"/>
    </source>
</evidence>
<dbReference type="Proteomes" id="UP000693972">
    <property type="component" value="Unassembled WGS sequence"/>
</dbReference>
<feature type="transmembrane region" description="Helical" evidence="1">
    <location>
        <begin position="175"/>
        <end position="200"/>
    </location>
</feature>
<evidence type="ECO:0000256" key="1">
    <source>
        <dbReference type="SAM" id="Phobius"/>
    </source>
</evidence>
<organism evidence="2">
    <name type="scientific">Gymnodinialimonas phycosphaerae</name>
    <dbReference type="NCBI Taxonomy" id="2841589"/>
    <lineage>
        <taxon>Bacteria</taxon>
        <taxon>Pseudomonadati</taxon>
        <taxon>Pseudomonadota</taxon>
        <taxon>Alphaproteobacteria</taxon>
        <taxon>Rhodobacterales</taxon>
        <taxon>Paracoccaceae</taxon>
        <taxon>Gymnodinialimonas</taxon>
    </lineage>
</organism>
<dbReference type="NCBIfam" id="NF038065">
    <property type="entry name" value="Pr6Pr"/>
    <property type="match status" value="1"/>
</dbReference>
<dbReference type="AlphaFoldDB" id="A0A975TTA6"/>
<dbReference type="InterPro" id="IPR049713">
    <property type="entry name" value="Pr6Pr-like"/>
</dbReference>
<feature type="transmembrane region" description="Helical" evidence="1">
    <location>
        <begin position="76"/>
        <end position="95"/>
    </location>
</feature>
<name>A0A975TTA6_9RHOB</name>
<dbReference type="EMBL" id="CP078073">
    <property type="protein sequence ID" value="QXL87254.1"/>
    <property type="molecule type" value="Genomic_DNA"/>
</dbReference>
<feature type="transmembrane region" description="Helical" evidence="1">
    <location>
        <begin position="42"/>
        <end position="64"/>
    </location>
</feature>
<keyword evidence="1" id="KW-0472">Membrane</keyword>
<feature type="transmembrane region" description="Helical" evidence="1">
    <location>
        <begin position="139"/>
        <end position="155"/>
    </location>
</feature>
<protein>
    <submittedName>
        <fullName evidence="2">Pr6Pr family membrane protein</fullName>
    </submittedName>
</protein>
<reference evidence="2 3" key="1">
    <citation type="submission" date="2021-07" db="EMBL/GenBank/DDBJ databases">
        <title>Karlodiniumbacter phycospheric gen. nov., sp. nov., a phycosphere bacterium isolated from karlodinium veneficum.</title>
        <authorList>
            <person name="Peng Y."/>
            <person name="Jiang L."/>
            <person name="Lee J."/>
        </authorList>
    </citation>
    <scope>NUCLEOTIDE SEQUENCE</scope>
    <source>
        <strain evidence="2 3">N5</strain>
    </source>
</reference>
<sequence length="205" mass="22413">MFSALSPRARWTAMVIALLAFGSVAAMFCYNLDTARYGDVAATAWGMARFFTILTHLAVVITFATAALRRDGVDDAWIAALTLAMVIVSIVYHVLLSDITTYVGIGAWADQGLHSVVPVACVLWWIAFAPKHNLHYRDLPTFIVWPCVYVAYALARGARDGTYPYPFMDLSEKSSLVVATNLAGLLIVMLIGGVIFVMAARFADR</sequence>
<feature type="transmembrane region" description="Helical" evidence="1">
    <location>
        <begin position="107"/>
        <end position="127"/>
    </location>
</feature>
<keyword evidence="1" id="KW-0812">Transmembrane</keyword>
<gene>
    <name evidence="2" type="ORF">KUL25_17760</name>
</gene>